<dbReference type="VEuPathDB" id="FungiDB:ATEG_03210"/>
<evidence type="ECO:0000256" key="6">
    <source>
        <dbReference type="ARBA" id="ARBA00023242"/>
    </source>
</evidence>
<accession>A0A5M3YY61</accession>
<dbReference type="GO" id="GO:0071039">
    <property type="term" value="P:nuclear polyadenylation-dependent CUT catabolic process"/>
    <property type="evidence" value="ECO:0007669"/>
    <property type="project" value="TreeGrafter"/>
</dbReference>
<comment type="subcellular location">
    <subcellularLocation>
        <location evidence="1">Nucleus</location>
    </subcellularLocation>
</comment>
<sequence length="621" mass="66696">MADSPGDDHDSRTASVGLQRNSGGNSSNSSSRHGSIDPGGIPRKRQRRNGRSSTDSRDFVPQGASFSANPLEVDPDSTSSSGSDSSDTDSDISSEEGNQPSDAEQDTAPTVNWNQGAKSTIRTSLSSRKDKTEESKSSAQFDAVNGKYWRSRSESVSSAGGEKTGHARDNDDSMEEGEVSEEGNSSDSSQMQLSGDSDDSSLDSEADDSIMLNIGSRNQIKSGRMDGGDDDYDPESLPVSGAVNGLPNGTAQRSATESKEDAFRRFSHKYPTHPSTLADLTQSDMDILARSVFYDRNVHDINLQLPVSCTECLREGHLAEVCPFKECVHCGAWNKHQSSFCPQWRRCQRCRARGHDEQQCASPLKSSAAEIPCDLCGSSEHLELDCDFMWKLPRQDPSSGPVLVSLSCAHCTSTRHLLGDCPSLPKPLLSSSWSLRGIDPHMVTNINAVVSGRAGAGAANGQRGGMNIKGRADRHSGSSDSDDLMARPDRRPPVGRNANANRPNIRIGSGIGKNKNLAPAGPRAQDMGNRQTYRDRQDFPSGQARQRSLSPNPRPGRGRGRGGWQSRARSPPSRPKPSSNPRGSQRGGRGGGRGGGKRGGGGDAYRPMPSAAKKAWDKYRL</sequence>
<feature type="compositionally biased region" description="Low complexity" evidence="7">
    <location>
        <begin position="496"/>
        <end position="507"/>
    </location>
</feature>
<dbReference type="GO" id="GO:0071035">
    <property type="term" value="P:nuclear polyadenylation-dependent rRNA catabolic process"/>
    <property type="evidence" value="ECO:0007669"/>
    <property type="project" value="TreeGrafter"/>
</dbReference>
<dbReference type="InterPro" id="IPR001878">
    <property type="entry name" value="Znf_CCHC"/>
</dbReference>
<dbReference type="GO" id="GO:0003723">
    <property type="term" value="F:RNA binding"/>
    <property type="evidence" value="ECO:0007669"/>
    <property type="project" value="TreeGrafter"/>
</dbReference>
<evidence type="ECO:0000313" key="8">
    <source>
        <dbReference type="EMBL" id="GFF17102.1"/>
    </source>
</evidence>
<evidence type="ECO:0000256" key="5">
    <source>
        <dbReference type="ARBA" id="ARBA00022833"/>
    </source>
</evidence>
<comment type="caution">
    <text evidence="8">The sequence shown here is derived from an EMBL/GenBank/DDBJ whole genome shotgun (WGS) entry which is preliminary data.</text>
</comment>
<reference evidence="8 9" key="1">
    <citation type="submission" date="2020-01" db="EMBL/GenBank/DDBJ databases">
        <title>Aspergillus terreus IFO 6365 whole genome shotgun sequence.</title>
        <authorList>
            <person name="Kanamasa S."/>
            <person name="Takahashi H."/>
        </authorList>
    </citation>
    <scope>NUCLEOTIDE SEQUENCE [LARGE SCALE GENOMIC DNA]</scope>
    <source>
        <strain evidence="8 9">IFO 6365</strain>
    </source>
</reference>
<organism evidence="8 9">
    <name type="scientific">Aspergillus terreus</name>
    <dbReference type="NCBI Taxonomy" id="33178"/>
    <lineage>
        <taxon>Eukaryota</taxon>
        <taxon>Fungi</taxon>
        <taxon>Dikarya</taxon>
        <taxon>Ascomycota</taxon>
        <taxon>Pezizomycotina</taxon>
        <taxon>Eurotiomycetes</taxon>
        <taxon>Eurotiomycetidae</taxon>
        <taxon>Eurotiales</taxon>
        <taxon>Aspergillaceae</taxon>
        <taxon>Aspergillus</taxon>
        <taxon>Aspergillus subgen. Circumdati</taxon>
    </lineage>
</organism>
<dbReference type="InterPro" id="IPR036875">
    <property type="entry name" value="Znf_CCHC_sf"/>
</dbReference>
<dbReference type="GO" id="GO:0071031">
    <property type="term" value="P:nuclear mRNA surveillance of mRNA 3'-end processing"/>
    <property type="evidence" value="ECO:0007669"/>
    <property type="project" value="TreeGrafter"/>
</dbReference>
<feature type="compositionally biased region" description="Acidic residues" evidence="7">
    <location>
        <begin position="172"/>
        <end position="181"/>
    </location>
</feature>
<evidence type="ECO:0000256" key="1">
    <source>
        <dbReference type="ARBA" id="ARBA00004123"/>
    </source>
</evidence>
<dbReference type="GO" id="GO:0071037">
    <property type="term" value="P:nuclear polyadenylation-dependent snRNA catabolic process"/>
    <property type="evidence" value="ECO:0007669"/>
    <property type="project" value="TreeGrafter"/>
</dbReference>
<feature type="compositionally biased region" description="Basic and acidic residues" evidence="7">
    <location>
        <begin position="1"/>
        <end position="12"/>
    </location>
</feature>
<dbReference type="Proteomes" id="UP000452235">
    <property type="component" value="Unassembled WGS sequence"/>
</dbReference>
<keyword evidence="3" id="KW-0677">Repeat</keyword>
<feature type="region of interest" description="Disordered" evidence="7">
    <location>
        <begin position="1"/>
        <end position="259"/>
    </location>
</feature>
<feature type="compositionally biased region" description="Low complexity" evidence="7">
    <location>
        <begin position="182"/>
        <end position="195"/>
    </location>
</feature>
<gene>
    <name evidence="8" type="ORF">ATEIFO6365_0006043900</name>
</gene>
<feature type="compositionally biased region" description="Low complexity" evidence="7">
    <location>
        <begin position="20"/>
        <end position="33"/>
    </location>
</feature>
<dbReference type="OrthoDB" id="7608935at2759"/>
<feature type="compositionally biased region" description="Acidic residues" evidence="7">
    <location>
        <begin position="196"/>
        <end position="208"/>
    </location>
</feature>
<proteinExistence type="predicted"/>
<dbReference type="PANTHER" id="PTHR46543:SF1">
    <property type="entry name" value="ZINC FINGER CCHC DOMAIN-CONTAINING PROTEIN 7"/>
    <property type="match status" value="1"/>
</dbReference>
<feature type="compositionally biased region" description="Low complexity" evidence="7">
    <location>
        <begin position="564"/>
        <end position="584"/>
    </location>
</feature>
<keyword evidence="6" id="KW-0539">Nucleus</keyword>
<dbReference type="EMBL" id="BLJY01000006">
    <property type="protein sequence ID" value="GFF17102.1"/>
    <property type="molecule type" value="Genomic_DNA"/>
</dbReference>
<protein>
    <submittedName>
        <fullName evidence="8">Zinc knuckle domain protein</fullName>
    </submittedName>
</protein>
<keyword evidence="4" id="KW-0863">Zinc-finger</keyword>
<evidence type="ECO:0000313" key="9">
    <source>
        <dbReference type="Proteomes" id="UP000452235"/>
    </source>
</evidence>
<keyword evidence="5" id="KW-0862">Zinc</keyword>
<feature type="compositionally biased region" description="Basic and acidic residues" evidence="7">
    <location>
        <begin position="127"/>
        <end position="136"/>
    </location>
</feature>
<dbReference type="PANTHER" id="PTHR46543">
    <property type="entry name" value="ZINC FINGER CCHC DOMAIN-CONTAINING PROTEIN 7"/>
    <property type="match status" value="1"/>
</dbReference>
<evidence type="ECO:0000256" key="7">
    <source>
        <dbReference type="SAM" id="MobiDB-lite"/>
    </source>
</evidence>
<dbReference type="SUPFAM" id="SSF57756">
    <property type="entry name" value="Retrovirus zinc finger-like domains"/>
    <property type="match status" value="1"/>
</dbReference>
<dbReference type="GO" id="GO:0031499">
    <property type="term" value="C:TRAMP complex"/>
    <property type="evidence" value="ECO:0007669"/>
    <property type="project" value="TreeGrafter"/>
</dbReference>
<evidence type="ECO:0000256" key="4">
    <source>
        <dbReference type="ARBA" id="ARBA00022771"/>
    </source>
</evidence>
<dbReference type="SMART" id="SM00343">
    <property type="entry name" value="ZnF_C2HC"/>
    <property type="match status" value="5"/>
</dbReference>
<keyword evidence="9" id="KW-1185">Reference proteome</keyword>
<dbReference type="GO" id="GO:0071036">
    <property type="term" value="P:nuclear polyadenylation-dependent snoRNA catabolic process"/>
    <property type="evidence" value="ECO:0007669"/>
    <property type="project" value="TreeGrafter"/>
</dbReference>
<keyword evidence="2" id="KW-0479">Metal-binding</keyword>
<dbReference type="GO" id="GO:0071038">
    <property type="term" value="P:TRAMP-dependent tRNA surveillance pathway"/>
    <property type="evidence" value="ECO:0007669"/>
    <property type="project" value="TreeGrafter"/>
</dbReference>
<feature type="compositionally biased region" description="Gly residues" evidence="7">
    <location>
        <begin position="585"/>
        <end position="603"/>
    </location>
</feature>
<feature type="compositionally biased region" description="Low complexity" evidence="7">
    <location>
        <begin position="76"/>
        <end position="85"/>
    </location>
</feature>
<evidence type="ECO:0000256" key="2">
    <source>
        <dbReference type="ARBA" id="ARBA00022723"/>
    </source>
</evidence>
<dbReference type="AlphaFoldDB" id="A0A5M3YY61"/>
<dbReference type="InterPro" id="IPR051644">
    <property type="entry name" value="TRAMP_AT-DNA-binding"/>
</dbReference>
<feature type="region of interest" description="Disordered" evidence="7">
    <location>
        <begin position="455"/>
        <end position="621"/>
    </location>
</feature>
<dbReference type="GO" id="GO:0008270">
    <property type="term" value="F:zinc ion binding"/>
    <property type="evidence" value="ECO:0007669"/>
    <property type="project" value="UniProtKB-KW"/>
</dbReference>
<evidence type="ECO:0000256" key="3">
    <source>
        <dbReference type="ARBA" id="ARBA00022737"/>
    </source>
</evidence>
<name>A0A5M3YY61_ASPTE</name>
<feature type="compositionally biased region" description="Polar residues" evidence="7">
    <location>
        <begin position="95"/>
        <end position="126"/>
    </location>
</feature>